<dbReference type="RefSeq" id="WP_338198640.1">
    <property type="nucleotide sequence ID" value="NZ_JAEKNR010000024.1"/>
</dbReference>
<gene>
    <name evidence="2" type="ORF">JF922_01790</name>
</gene>
<proteinExistence type="predicted"/>
<evidence type="ECO:0000313" key="2">
    <source>
        <dbReference type="EMBL" id="MBJ7596807.1"/>
    </source>
</evidence>
<protein>
    <submittedName>
        <fullName evidence="2">DUF4387 domain-containing protein</fullName>
    </submittedName>
</protein>
<dbReference type="Pfam" id="PF14330">
    <property type="entry name" value="DUF4387"/>
    <property type="match status" value="1"/>
</dbReference>
<evidence type="ECO:0000259" key="1">
    <source>
        <dbReference type="Pfam" id="PF14330"/>
    </source>
</evidence>
<dbReference type="EMBL" id="JAEKNR010000024">
    <property type="protein sequence ID" value="MBJ7596807.1"/>
    <property type="molecule type" value="Genomic_DNA"/>
</dbReference>
<organism evidence="2 3">
    <name type="scientific">Candidatus Nephthysia bennettiae</name>
    <dbReference type="NCBI Taxonomy" id="3127016"/>
    <lineage>
        <taxon>Bacteria</taxon>
        <taxon>Bacillati</taxon>
        <taxon>Candidatus Dormiibacterota</taxon>
        <taxon>Candidatus Dormibacteria</taxon>
        <taxon>Candidatus Dormibacterales</taxon>
        <taxon>Candidatus Dormibacteraceae</taxon>
        <taxon>Candidatus Nephthysia</taxon>
    </lineage>
</organism>
<reference evidence="2" key="1">
    <citation type="submission" date="2020-10" db="EMBL/GenBank/DDBJ databases">
        <title>Ca. Dormibacterota MAGs.</title>
        <authorList>
            <person name="Montgomery K."/>
        </authorList>
    </citation>
    <scope>NUCLEOTIDE SEQUENCE [LARGE SCALE GENOMIC DNA]</scope>
    <source>
        <strain evidence="2">SC8812_S17_10</strain>
    </source>
</reference>
<dbReference type="AlphaFoldDB" id="A0A934K3T1"/>
<accession>A0A934K3T1</accession>
<sequence>MTRLAELASELSSKNAGNFHLAFDIVFEDASTFRRVRDSGVVTRERIAELYGAPVTDVLGIIYFDPGNAIKVTMRRSRPSGDPGETDVFGAQQYPPLLDLEIP</sequence>
<feature type="domain" description="DUF4387" evidence="1">
    <location>
        <begin position="4"/>
        <end position="101"/>
    </location>
</feature>
<name>A0A934K3T1_9BACT</name>
<keyword evidence="3" id="KW-1185">Reference proteome</keyword>
<evidence type="ECO:0000313" key="3">
    <source>
        <dbReference type="Proteomes" id="UP000612893"/>
    </source>
</evidence>
<dbReference type="InterPro" id="IPR025496">
    <property type="entry name" value="DUF4387"/>
</dbReference>
<dbReference type="Proteomes" id="UP000612893">
    <property type="component" value="Unassembled WGS sequence"/>
</dbReference>
<comment type="caution">
    <text evidence="2">The sequence shown here is derived from an EMBL/GenBank/DDBJ whole genome shotgun (WGS) entry which is preliminary data.</text>
</comment>